<proteinExistence type="predicted"/>
<dbReference type="InterPro" id="IPR005186">
    <property type="entry name" value="FlaG"/>
</dbReference>
<evidence type="ECO:0000313" key="3">
    <source>
        <dbReference type="Proteomes" id="UP000008957"/>
    </source>
</evidence>
<dbReference type="SUPFAM" id="SSF160214">
    <property type="entry name" value="FlaG-like"/>
    <property type="match status" value="1"/>
</dbReference>
<dbReference type="Proteomes" id="UP000008957">
    <property type="component" value="Chromosome"/>
</dbReference>
<dbReference type="InterPro" id="IPR035924">
    <property type="entry name" value="FlaG-like_sf"/>
</dbReference>
<dbReference type="AlphaFoldDB" id="A0AB94IVG8"/>
<evidence type="ECO:0000256" key="1">
    <source>
        <dbReference type="SAM" id="MobiDB-lite"/>
    </source>
</evidence>
<reference evidence="2 3" key="2">
    <citation type="submission" date="2010-03" db="EMBL/GenBank/DDBJ databases">
        <authorList>
            <person name="Pajon A."/>
        </authorList>
    </citation>
    <scope>NUCLEOTIDE SEQUENCE [LARGE SCALE GENOMIC DNA]</scope>
    <source>
        <strain evidence="2 3">SGP1</strain>
    </source>
</reference>
<accession>A0AB94IVG8</accession>
<evidence type="ECO:0000313" key="2">
    <source>
        <dbReference type="EMBL" id="CBL27745.1"/>
    </source>
</evidence>
<dbReference type="Gene3D" id="3.30.160.170">
    <property type="entry name" value="FlaG-like"/>
    <property type="match status" value="1"/>
</dbReference>
<name>A0AB94IVG8_9BACT</name>
<organism evidence="2 3">
    <name type="scientific">Fretibacterium fastidiosum</name>
    <dbReference type="NCBI Taxonomy" id="651822"/>
    <lineage>
        <taxon>Bacteria</taxon>
        <taxon>Thermotogati</taxon>
        <taxon>Synergistota</taxon>
        <taxon>Synergistia</taxon>
        <taxon>Synergistales</taxon>
        <taxon>Aminobacteriaceae</taxon>
        <taxon>Fretibacterium</taxon>
    </lineage>
</organism>
<dbReference type="RefSeq" id="WP_015555892.1">
    <property type="nucleotide sequence ID" value="NC_021038.1"/>
</dbReference>
<dbReference type="KEGG" id="sbr:SY1_02180"/>
<feature type="compositionally biased region" description="Low complexity" evidence="1">
    <location>
        <begin position="9"/>
        <end position="19"/>
    </location>
</feature>
<sequence length="130" mass="14065">MQVNLSAKAVLPAAPEGLPAAGGGVPEGVRPPEAAQAAPDVLREDPAASPEREPDRDAQKDVLEKVLEVVNLLAPDRHLKYEVIEEADMVQIQVVNNEDGQVVRRIPADEIIEMVKQIHKALSERLDVVA</sequence>
<feature type="compositionally biased region" description="Basic and acidic residues" evidence="1">
    <location>
        <begin position="41"/>
        <end position="59"/>
    </location>
</feature>
<reference evidence="3" key="1">
    <citation type="submission" date="2010-03" db="EMBL/GenBank/DDBJ databases">
        <title>The genome sequence of Synergistetes sp. SGP1.</title>
        <authorList>
            <consortium name="metaHIT consortium -- http://www.metahit.eu/"/>
            <person name="Pajon A."/>
            <person name="Turner K."/>
            <person name="Parkhill J."/>
            <person name="Wade W."/>
            <person name="Vartoukian S."/>
        </authorList>
    </citation>
    <scope>NUCLEOTIDE SEQUENCE [LARGE SCALE GENOMIC DNA]</scope>
    <source>
        <strain evidence="3">SGP1</strain>
    </source>
</reference>
<feature type="region of interest" description="Disordered" evidence="1">
    <location>
        <begin position="1"/>
        <end position="59"/>
    </location>
</feature>
<protein>
    <submittedName>
        <fullName evidence="2">FlaG protein</fullName>
    </submittedName>
</protein>
<dbReference type="EMBL" id="FP929056">
    <property type="protein sequence ID" value="CBL27745.1"/>
    <property type="molecule type" value="Genomic_DNA"/>
</dbReference>
<keyword evidence="3" id="KW-1185">Reference proteome</keyword>
<dbReference type="Pfam" id="PF03646">
    <property type="entry name" value="FlaG"/>
    <property type="match status" value="1"/>
</dbReference>
<gene>
    <name evidence="2" type="ORF">SY1_02180</name>
</gene>